<comment type="similarity">
    <text evidence="2">Belongs to the RER1 family.</text>
</comment>
<dbReference type="GO" id="GO:0006621">
    <property type="term" value="P:protein retention in ER lumen"/>
    <property type="evidence" value="ECO:0007669"/>
    <property type="project" value="TreeGrafter"/>
</dbReference>
<dbReference type="Pfam" id="PF03248">
    <property type="entry name" value="Rer1"/>
    <property type="match status" value="1"/>
</dbReference>
<evidence type="ECO:0000313" key="7">
    <source>
        <dbReference type="EMBL" id="OMO56935.1"/>
    </source>
</evidence>
<evidence type="ECO:0000256" key="3">
    <source>
        <dbReference type="ARBA" id="ARBA00022692"/>
    </source>
</evidence>
<evidence type="ECO:0000256" key="2">
    <source>
        <dbReference type="ARBA" id="ARBA00006070"/>
    </source>
</evidence>
<keyword evidence="5 6" id="KW-0472">Membrane</keyword>
<dbReference type="EMBL" id="AWWV01014439">
    <property type="protein sequence ID" value="OMO56935.1"/>
    <property type="molecule type" value="Genomic_DNA"/>
</dbReference>
<evidence type="ECO:0000313" key="8">
    <source>
        <dbReference type="Proteomes" id="UP000188268"/>
    </source>
</evidence>
<dbReference type="GO" id="GO:0005783">
    <property type="term" value="C:endoplasmic reticulum"/>
    <property type="evidence" value="ECO:0007669"/>
    <property type="project" value="GOC"/>
</dbReference>
<gene>
    <name evidence="7" type="ORF">CCACVL1_26149</name>
</gene>
<comment type="subcellular location">
    <subcellularLocation>
        <location evidence="1">Membrane</location>
        <topology evidence="1">Multi-pass membrane protein</topology>
    </subcellularLocation>
</comment>
<reference evidence="7 8" key="1">
    <citation type="submission" date="2013-09" db="EMBL/GenBank/DDBJ databases">
        <title>Corchorus capsularis genome sequencing.</title>
        <authorList>
            <person name="Alam M."/>
            <person name="Haque M.S."/>
            <person name="Islam M.S."/>
            <person name="Emdad E.M."/>
            <person name="Islam M.M."/>
            <person name="Ahmed B."/>
            <person name="Halim A."/>
            <person name="Hossen Q.M.M."/>
            <person name="Hossain M.Z."/>
            <person name="Ahmed R."/>
            <person name="Khan M.M."/>
            <person name="Islam R."/>
            <person name="Rashid M.M."/>
            <person name="Khan S.A."/>
            <person name="Rahman M.S."/>
            <person name="Alam M."/>
        </authorList>
    </citation>
    <scope>NUCLEOTIDE SEQUENCE [LARGE SCALE GENOMIC DNA]</scope>
    <source>
        <strain evidence="8">cv. CVL-1</strain>
        <tissue evidence="7">Whole seedling</tissue>
    </source>
</reference>
<dbReference type="Gramene" id="OMO56935">
    <property type="protein sequence ID" value="OMO56935"/>
    <property type="gene ID" value="CCACVL1_26149"/>
</dbReference>
<accession>A0A1R3GFS1</accession>
<keyword evidence="8" id="KW-1185">Reference proteome</keyword>
<evidence type="ECO:0000256" key="1">
    <source>
        <dbReference type="ARBA" id="ARBA00004141"/>
    </source>
</evidence>
<name>A0A1R3GFS1_COCAP</name>
<dbReference type="Proteomes" id="UP000188268">
    <property type="component" value="Unassembled WGS sequence"/>
</dbReference>
<evidence type="ECO:0000256" key="5">
    <source>
        <dbReference type="ARBA" id="ARBA00023136"/>
    </source>
</evidence>
<dbReference type="PANTHER" id="PTHR10743:SF0">
    <property type="entry name" value="PROTEIN RER1"/>
    <property type="match status" value="1"/>
</dbReference>
<protein>
    <submittedName>
        <fullName evidence="7">Retrieval of early ER protein Rer1</fullName>
    </submittedName>
</protein>
<feature type="transmembrane region" description="Helical" evidence="6">
    <location>
        <begin position="66"/>
        <end position="83"/>
    </location>
</feature>
<dbReference type="GO" id="GO:0006890">
    <property type="term" value="P:retrograde vesicle-mediated transport, Golgi to endoplasmic reticulum"/>
    <property type="evidence" value="ECO:0007669"/>
    <property type="project" value="TreeGrafter"/>
</dbReference>
<keyword evidence="4 6" id="KW-1133">Transmembrane helix</keyword>
<evidence type="ECO:0000256" key="6">
    <source>
        <dbReference type="SAM" id="Phobius"/>
    </source>
</evidence>
<dbReference type="GO" id="GO:0000139">
    <property type="term" value="C:Golgi membrane"/>
    <property type="evidence" value="ECO:0007669"/>
    <property type="project" value="TreeGrafter"/>
</dbReference>
<proteinExistence type="inferred from homology"/>
<dbReference type="OrthoDB" id="448250at2759"/>
<evidence type="ECO:0000256" key="4">
    <source>
        <dbReference type="ARBA" id="ARBA00022989"/>
    </source>
</evidence>
<sequence length="119" mass="13965">MEGSEIDGGAVAKWKSDFSRTFQYYLDRSTPHTMQSFSVYGERYAITKAFVVAFLLTFFSVLDVPVFWPILLCYWIFLFFLTMKRQILHMIKYRYIPFDFGKQRYGGKKSASSSGMRSD</sequence>
<comment type="caution">
    <text evidence="7">The sequence shown here is derived from an EMBL/GenBank/DDBJ whole genome shotgun (WGS) entry which is preliminary data.</text>
</comment>
<keyword evidence="3 6" id="KW-0812">Transmembrane</keyword>
<dbReference type="AlphaFoldDB" id="A0A1R3GFS1"/>
<dbReference type="InterPro" id="IPR004932">
    <property type="entry name" value="Rer1"/>
</dbReference>
<dbReference type="PANTHER" id="PTHR10743">
    <property type="entry name" value="PROTEIN RER1"/>
    <property type="match status" value="1"/>
</dbReference>
<organism evidence="7 8">
    <name type="scientific">Corchorus capsularis</name>
    <name type="common">Jute</name>
    <dbReference type="NCBI Taxonomy" id="210143"/>
    <lineage>
        <taxon>Eukaryota</taxon>
        <taxon>Viridiplantae</taxon>
        <taxon>Streptophyta</taxon>
        <taxon>Embryophyta</taxon>
        <taxon>Tracheophyta</taxon>
        <taxon>Spermatophyta</taxon>
        <taxon>Magnoliopsida</taxon>
        <taxon>eudicotyledons</taxon>
        <taxon>Gunneridae</taxon>
        <taxon>Pentapetalae</taxon>
        <taxon>rosids</taxon>
        <taxon>malvids</taxon>
        <taxon>Malvales</taxon>
        <taxon>Malvaceae</taxon>
        <taxon>Grewioideae</taxon>
        <taxon>Apeibeae</taxon>
        <taxon>Corchorus</taxon>
    </lineage>
</organism>
<dbReference type="STRING" id="210143.A0A1R3GFS1"/>